<gene>
    <name evidence="3" type="primary">Aste57867_12145</name>
    <name evidence="2" type="ORF">As57867_012100</name>
    <name evidence="3" type="ORF">ASTE57867_12145</name>
</gene>
<evidence type="ECO:0000313" key="4">
    <source>
        <dbReference type="Proteomes" id="UP000332933"/>
    </source>
</evidence>
<protein>
    <submittedName>
        <fullName evidence="3">Aste57867_12145 protein</fullName>
    </submittedName>
</protein>
<feature type="compositionally biased region" description="Polar residues" evidence="1">
    <location>
        <begin position="761"/>
        <end position="773"/>
    </location>
</feature>
<dbReference type="EMBL" id="CAADRA010005362">
    <property type="protein sequence ID" value="VFT88999.1"/>
    <property type="molecule type" value="Genomic_DNA"/>
</dbReference>
<dbReference type="EMBL" id="VJMH01005341">
    <property type="protein sequence ID" value="KAF0697151.1"/>
    <property type="molecule type" value="Genomic_DNA"/>
</dbReference>
<feature type="compositionally biased region" description="Polar residues" evidence="1">
    <location>
        <begin position="262"/>
        <end position="278"/>
    </location>
</feature>
<keyword evidence="4" id="KW-1185">Reference proteome</keyword>
<proteinExistence type="predicted"/>
<evidence type="ECO:0000313" key="2">
    <source>
        <dbReference type="EMBL" id="KAF0697151.1"/>
    </source>
</evidence>
<reference evidence="2" key="2">
    <citation type="submission" date="2019-06" db="EMBL/GenBank/DDBJ databases">
        <title>Genomics analysis of Aphanomyces spp. identifies a new class of oomycete effector associated with host adaptation.</title>
        <authorList>
            <person name="Gaulin E."/>
        </authorList>
    </citation>
    <scope>NUCLEOTIDE SEQUENCE</scope>
    <source>
        <strain evidence="2">CBS 578.67</strain>
    </source>
</reference>
<reference evidence="3 4" key="1">
    <citation type="submission" date="2019-03" db="EMBL/GenBank/DDBJ databases">
        <authorList>
            <person name="Gaulin E."/>
            <person name="Dumas B."/>
        </authorList>
    </citation>
    <scope>NUCLEOTIDE SEQUENCE [LARGE SCALE GENOMIC DNA]</scope>
    <source>
        <strain evidence="3">CBS 568.67</strain>
    </source>
</reference>
<dbReference type="Proteomes" id="UP000332933">
    <property type="component" value="Unassembled WGS sequence"/>
</dbReference>
<sequence length="943" mass="103217">MEAAIRAMDATLQHVCRRLASLEEQVESLPQKVTRDLEMEKLLGELVGVKKALQLPRRCNQENASEPPMVTPHVISPHGRPSAPRSDSATSEPLPAPSKDICPPTPTAAPTPSDASPILPGGSIPPADEDLLVDTPCRALWQLWFHVDPRSGVALGRMDPAAMDLPRRDRWNLAREVMQWLVQTALDHDVAASEVDLAAMPWSSTFDHAFALAVGMQMDGSLAHPGFTDLQYDQVASLPFLSVQARLHATKAAVDVTKSETSKASSLDTPVASSGRDSASQKKRQSYDANTIDFPDASCRNTWLHWFHGGHPSTPWVGPWRLGAHRWTQATLDRSNKAAAFVNTIAATAVAQSLVASADALCRLSTSELLYVFDRALRWLLAVDARGVCTRAGFESTTYDDAAGLSVDEVSARFHPPRPANNAMEASDNDDARVFPVTTCRALWSMWHGGGTESTPPLAQRCSTTMTPLSRARFAVAKRVVAMLVDAAVARGLVDTEAMLADTPPADRAALFEPAFRHVLGLDTSSSSSAVQKERYSNRFGYHTFDHMDKVQYTTLWYMVHPVVQPRHLPEEAEPARGQTDDGMPPPLPLTESTFPITTCRDLWCLWFHGDPANPLLGPLCHVAVESTIRDLSVRRRFTEASQAMAMIAAAAVDKALVASVDALPNLSCARLATLFEPAFRAFLGERTDDTLTRPHFDNTTYKAADQMTYIVVNRRIQKQFLAEYLPRRRDHHPRAPPPPPPAAAMAETTNPAVHDVDASNDVSSATTPSPNDVSPPESPPREVPRESAPRVDDRLPHQVPPGYELPVTSCRELWHHWFVGDEAHHVGPFRHLSRRLSFDCFSTSGRRLAAARIVMAKLMAIAQRNQCIASEDQVPSTAVFDKCFQVLMFENPEGNLAGPDGPIPPDVAESCLYTSVAAALAPNARWKRSRAEMEGPSIAGLI</sequence>
<organism evidence="3 4">
    <name type="scientific">Aphanomyces stellatus</name>
    <dbReference type="NCBI Taxonomy" id="120398"/>
    <lineage>
        <taxon>Eukaryota</taxon>
        <taxon>Sar</taxon>
        <taxon>Stramenopiles</taxon>
        <taxon>Oomycota</taxon>
        <taxon>Saprolegniomycetes</taxon>
        <taxon>Saprolegniales</taxon>
        <taxon>Verrucalvaceae</taxon>
        <taxon>Aphanomyces</taxon>
    </lineage>
</organism>
<evidence type="ECO:0000256" key="1">
    <source>
        <dbReference type="SAM" id="MobiDB-lite"/>
    </source>
</evidence>
<accession>A0A485KV80</accession>
<feature type="region of interest" description="Disordered" evidence="1">
    <location>
        <begin position="727"/>
        <end position="799"/>
    </location>
</feature>
<feature type="region of interest" description="Disordered" evidence="1">
    <location>
        <begin position="258"/>
        <end position="286"/>
    </location>
</feature>
<feature type="region of interest" description="Disordered" evidence="1">
    <location>
        <begin position="60"/>
        <end position="123"/>
    </location>
</feature>
<evidence type="ECO:0000313" key="3">
    <source>
        <dbReference type="EMBL" id="VFT88999.1"/>
    </source>
</evidence>
<dbReference type="AlphaFoldDB" id="A0A485KV80"/>
<feature type="compositionally biased region" description="Basic and acidic residues" evidence="1">
    <location>
        <begin position="780"/>
        <end position="797"/>
    </location>
</feature>
<name>A0A485KV80_9STRA</name>
<dbReference type="OrthoDB" id="69362at2759"/>